<dbReference type="KEGG" id="sbf:JCM31447_23290"/>
<evidence type="ECO:0000313" key="2">
    <source>
        <dbReference type="Proteomes" id="UP000291236"/>
    </source>
</evidence>
<organism evidence="1 2">
    <name type="scientific">Fluviispira sanaruensis</name>
    <dbReference type="NCBI Taxonomy" id="2493639"/>
    <lineage>
        <taxon>Bacteria</taxon>
        <taxon>Pseudomonadati</taxon>
        <taxon>Bdellovibrionota</taxon>
        <taxon>Oligoflexia</taxon>
        <taxon>Silvanigrellales</taxon>
        <taxon>Silvanigrellaceae</taxon>
        <taxon>Fluviispira</taxon>
    </lineage>
</organism>
<accession>A0A4P2VKS0</accession>
<dbReference type="AlphaFoldDB" id="A0A4P2VKS0"/>
<dbReference type="EMBL" id="AP019368">
    <property type="protein sequence ID" value="BBH53876.1"/>
    <property type="molecule type" value="Genomic_DNA"/>
</dbReference>
<gene>
    <name evidence="1" type="ORF">JCM31447_23290</name>
</gene>
<evidence type="ECO:0000313" key="1">
    <source>
        <dbReference type="EMBL" id="BBH53876.1"/>
    </source>
</evidence>
<keyword evidence="2" id="KW-1185">Reference proteome</keyword>
<proteinExistence type="predicted"/>
<name>A0A4P2VKS0_FLUSA</name>
<protein>
    <submittedName>
        <fullName evidence="1">Uncharacterized protein</fullName>
    </submittedName>
</protein>
<sequence>MIKYIKNSTGKNLMPEVDGKRVGPVGPLIESIQPVKIKTVEYVIRKDINNPINP</sequence>
<dbReference type="Proteomes" id="UP000291236">
    <property type="component" value="Chromosome"/>
</dbReference>
<reference evidence="1 2" key="1">
    <citation type="submission" date="2018-12" db="EMBL/GenBank/DDBJ databases">
        <title>Rubrispira sanarue gen. nov., sp., nov., a member of the order Silvanigrellales, isolated from a brackish lake in Hamamatsu Japan.</title>
        <authorList>
            <person name="Maejima Y."/>
            <person name="Iino T."/>
            <person name="Muraguchi Y."/>
            <person name="Fukuda K."/>
            <person name="Nojiri H."/>
            <person name="Ohkuma M."/>
            <person name="Moriuchi R."/>
            <person name="Dohra H."/>
            <person name="Kimbara K."/>
            <person name="Shintani M."/>
        </authorList>
    </citation>
    <scope>NUCLEOTIDE SEQUENCE [LARGE SCALE GENOMIC DNA]</scope>
    <source>
        <strain evidence="1 2">RF1110005</strain>
    </source>
</reference>